<dbReference type="InterPro" id="IPR023262">
    <property type="entry name" value="AROS"/>
</dbReference>
<protein>
    <recommendedName>
        <fullName evidence="4">40S ribosomal protein S19-binding protein 1</fullName>
    </recommendedName>
</protein>
<sequence length="119" mass="13839">MSASLVRKALDETRLDGDEKLEQLSKGSKKKFKPLKKKKTISKDKILKQNLKILKALDYKTPSRKNKDLIPSFQQTHPAKEENNSSKKKKNKGKQQQQGESCFTEEDFEKFEKEYFVTS</sequence>
<name>A0ABP1S1W8_9HEXA</name>
<dbReference type="EMBL" id="CAXLJM020000148">
    <property type="protein sequence ID" value="CAL8141768.1"/>
    <property type="molecule type" value="Genomic_DNA"/>
</dbReference>
<proteinExistence type="predicted"/>
<gene>
    <name evidence="2" type="ORF">ODALV1_LOCUS28851</name>
</gene>
<evidence type="ECO:0000256" key="1">
    <source>
        <dbReference type="SAM" id="MobiDB-lite"/>
    </source>
</evidence>
<organism evidence="2 3">
    <name type="scientific">Orchesella dallaii</name>
    <dbReference type="NCBI Taxonomy" id="48710"/>
    <lineage>
        <taxon>Eukaryota</taxon>
        <taxon>Metazoa</taxon>
        <taxon>Ecdysozoa</taxon>
        <taxon>Arthropoda</taxon>
        <taxon>Hexapoda</taxon>
        <taxon>Collembola</taxon>
        <taxon>Entomobryomorpha</taxon>
        <taxon>Entomobryoidea</taxon>
        <taxon>Orchesellidae</taxon>
        <taxon>Orchesellinae</taxon>
        <taxon>Orchesella</taxon>
    </lineage>
</organism>
<dbReference type="Pfam" id="PF15684">
    <property type="entry name" value="AROS"/>
    <property type="match status" value="1"/>
</dbReference>
<evidence type="ECO:0008006" key="4">
    <source>
        <dbReference type="Google" id="ProtNLM"/>
    </source>
</evidence>
<feature type="region of interest" description="Disordered" evidence="1">
    <location>
        <begin position="64"/>
        <end position="103"/>
    </location>
</feature>
<evidence type="ECO:0000313" key="2">
    <source>
        <dbReference type="EMBL" id="CAL8141768.1"/>
    </source>
</evidence>
<accession>A0ABP1S1W8</accession>
<evidence type="ECO:0000313" key="3">
    <source>
        <dbReference type="Proteomes" id="UP001642540"/>
    </source>
</evidence>
<keyword evidence="3" id="KW-1185">Reference proteome</keyword>
<comment type="caution">
    <text evidence="2">The sequence shown here is derived from an EMBL/GenBank/DDBJ whole genome shotgun (WGS) entry which is preliminary data.</text>
</comment>
<dbReference type="Proteomes" id="UP001642540">
    <property type="component" value="Unassembled WGS sequence"/>
</dbReference>
<reference evidence="2 3" key="1">
    <citation type="submission" date="2024-08" db="EMBL/GenBank/DDBJ databases">
        <authorList>
            <person name="Cucini C."/>
            <person name="Frati F."/>
        </authorList>
    </citation>
    <scope>NUCLEOTIDE SEQUENCE [LARGE SCALE GENOMIC DNA]</scope>
</reference>